<proteinExistence type="predicted"/>
<protein>
    <submittedName>
        <fullName evidence="4">Uncharacterized protein</fullName>
    </submittedName>
</protein>
<dbReference type="AlphaFoldDB" id="A0A4V6A3H5"/>
<evidence type="ECO:0000256" key="2">
    <source>
        <dbReference type="SAM" id="MobiDB-lite"/>
    </source>
</evidence>
<feature type="region of interest" description="Disordered" evidence="2">
    <location>
        <begin position="22"/>
        <end position="112"/>
    </location>
</feature>
<keyword evidence="5" id="KW-1185">Reference proteome</keyword>
<feature type="compositionally biased region" description="Basic and acidic residues" evidence="2">
    <location>
        <begin position="24"/>
        <end position="68"/>
    </location>
</feature>
<keyword evidence="3" id="KW-0732">Signal</keyword>
<evidence type="ECO:0000313" key="4">
    <source>
        <dbReference type="EMBL" id="TKR83145.1"/>
    </source>
</evidence>
<name>A0A4V6A3H5_STECR</name>
<evidence type="ECO:0000313" key="5">
    <source>
        <dbReference type="Proteomes" id="UP000298663"/>
    </source>
</evidence>
<evidence type="ECO:0000256" key="1">
    <source>
        <dbReference type="SAM" id="Coils"/>
    </source>
</evidence>
<feature type="signal peptide" evidence="3">
    <location>
        <begin position="1"/>
        <end position="17"/>
    </location>
</feature>
<sequence>MKLIVVGLLLLATTALCCQPLAKVPDEPKKPGEDVTPPKKPEDDVTPPKKPEDDKTPQEKANEEEKVKKAQALQAAKMAKETAENELADAKKEENQNKITDGNAAETEKEQLDKIKDTLQKYKDAKAAKDAAPADQEKIAAEMTAKAAVEALEDPYKQPDMLEANLTDVNNKINEAQAKINKGKEAKQAIDDAQIKFDKANEEYNKLNKP</sequence>
<organism evidence="4 5">
    <name type="scientific">Steinernema carpocapsae</name>
    <name type="common">Entomopathogenic nematode</name>
    <dbReference type="NCBI Taxonomy" id="34508"/>
    <lineage>
        <taxon>Eukaryota</taxon>
        <taxon>Metazoa</taxon>
        <taxon>Ecdysozoa</taxon>
        <taxon>Nematoda</taxon>
        <taxon>Chromadorea</taxon>
        <taxon>Rhabditida</taxon>
        <taxon>Tylenchina</taxon>
        <taxon>Panagrolaimomorpha</taxon>
        <taxon>Strongyloidoidea</taxon>
        <taxon>Steinernematidae</taxon>
        <taxon>Steinernema</taxon>
    </lineage>
</organism>
<comment type="caution">
    <text evidence="4">The sequence shown here is derived from an EMBL/GenBank/DDBJ whole genome shotgun (WGS) entry which is preliminary data.</text>
</comment>
<dbReference type="Proteomes" id="UP000298663">
    <property type="component" value="Unassembled WGS sequence"/>
</dbReference>
<feature type="chain" id="PRO_5020526749" evidence="3">
    <location>
        <begin position="18"/>
        <end position="210"/>
    </location>
</feature>
<feature type="compositionally biased region" description="Basic and acidic residues" evidence="2">
    <location>
        <begin position="78"/>
        <end position="96"/>
    </location>
</feature>
<reference evidence="4 5" key="1">
    <citation type="journal article" date="2015" name="Genome Biol.">
        <title>Comparative genomics of Steinernema reveals deeply conserved gene regulatory networks.</title>
        <authorList>
            <person name="Dillman A.R."/>
            <person name="Macchietto M."/>
            <person name="Porter C.F."/>
            <person name="Rogers A."/>
            <person name="Williams B."/>
            <person name="Antoshechkin I."/>
            <person name="Lee M.M."/>
            <person name="Goodwin Z."/>
            <person name="Lu X."/>
            <person name="Lewis E.E."/>
            <person name="Goodrich-Blair H."/>
            <person name="Stock S.P."/>
            <person name="Adams B.J."/>
            <person name="Sternberg P.W."/>
            <person name="Mortazavi A."/>
        </authorList>
    </citation>
    <scope>NUCLEOTIDE SEQUENCE [LARGE SCALE GENOMIC DNA]</scope>
    <source>
        <strain evidence="4 5">ALL</strain>
    </source>
</reference>
<keyword evidence="1" id="KW-0175">Coiled coil</keyword>
<evidence type="ECO:0000256" key="3">
    <source>
        <dbReference type="SAM" id="SignalP"/>
    </source>
</evidence>
<feature type="coiled-coil region" evidence="1">
    <location>
        <begin position="166"/>
        <end position="203"/>
    </location>
</feature>
<gene>
    <name evidence="4" type="ORF">L596_016782</name>
</gene>
<reference evidence="4 5" key="2">
    <citation type="journal article" date="2019" name="G3 (Bethesda)">
        <title>Hybrid Assembly of the Genome of the Entomopathogenic Nematode Steinernema carpocapsae Identifies the X-Chromosome.</title>
        <authorList>
            <person name="Serra L."/>
            <person name="Macchietto M."/>
            <person name="Macias-Munoz A."/>
            <person name="McGill C.J."/>
            <person name="Rodriguez I.M."/>
            <person name="Rodriguez B."/>
            <person name="Murad R."/>
            <person name="Mortazavi A."/>
        </authorList>
    </citation>
    <scope>NUCLEOTIDE SEQUENCE [LARGE SCALE GENOMIC DNA]</scope>
    <source>
        <strain evidence="4 5">ALL</strain>
    </source>
</reference>
<dbReference type="EMBL" id="AZBU02000004">
    <property type="protein sequence ID" value="TKR83145.1"/>
    <property type="molecule type" value="Genomic_DNA"/>
</dbReference>
<accession>A0A4V6A3H5</accession>